<reference evidence="2 3" key="1">
    <citation type="submission" date="2017-01" db="EMBL/GenBank/DDBJ databases">
        <authorList>
            <person name="Mah S.A."/>
            <person name="Swanson W.J."/>
            <person name="Moy G.W."/>
            <person name="Vacquier V.D."/>
        </authorList>
    </citation>
    <scope>NUCLEOTIDE SEQUENCE [LARGE SCALE GENOMIC DNA]</scope>
    <source>
        <strain evidence="2 3">DSM 45758</strain>
    </source>
</reference>
<gene>
    <name evidence="2" type="ORF">SAMN05444858_11026</name>
</gene>
<sequence length="37" mass="3779">MASSGARKVIWIAIAVAVVVLVIVIIAMMSDDAGGSY</sequence>
<evidence type="ECO:0000256" key="1">
    <source>
        <dbReference type="SAM" id="Phobius"/>
    </source>
</evidence>
<name>A0A1N7AZ45_9ACTN</name>
<dbReference type="Proteomes" id="UP000186004">
    <property type="component" value="Unassembled WGS sequence"/>
</dbReference>
<keyword evidence="1" id="KW-0472">Membrane</keyword>
<evidence type="ECO:0000313" key="3">
    <source>
        <dbReference type="Proteomes" id="UP000186004"/>
    </source>
</evidence>
<accession>A0A1N7AZ45</accession>
<protein>
    <submittedName>
        <fullName evidence="2">Uncharacterized protein</fullName>
    </submittedName>
</protein>
<dbReference type="EMBL" id="FTNF01000010">
    <property type="protein sequence ID" value="SIR44233.1"/>
    <property type="molecule type" value="Genomic_DNA"/>
</dbReference>
<dbReference type="AlphaFoldDB" id="A0A1N7AZ45"/>
<keyword evidence="3" id="KW-1185">Reference proteome</keyword>
<proteinExistence type="predicted"/>
<keyword evidence="1" id="KW-0812">Transmembrane</keyword>
<feature type="transmembrane region" description="Helical" evidence="1">
    <location>
        <begin position="9"/>
        <end position="29"/>
    </location>
</feature>
<organism evidence="2 3">
    <name type="scientific">Micromonospora avicenniae</name>
    <dbReference type="NCBI Taxonomy" id="1198245"/>
    <lineage>
        <taxon>Bacteria</taxon>
        <taxon>Bacillati</taxon>
        <taxon>Actinomycetota</taxon>
        <taxon>Actinomycetes</taxon>
        <taxon>Micromonosporales</taxon>
        <taxon>Micromonosporaceae</taxon>
        <taxon>Micromonospora</taxon>
    </lineage>
</organism>
<keyword evidence="1" id="KW-1133">Transmembrane helix</keyword>
<dbReference type="STRING" id="1198245.SAMN05444858_11026"/>
<evidence type="ECO:0000313" key="2">
    <source>
        <dbReference type="EMBL" id="SIR44233.1"/>
    </source>
</evidence>